<keyword evidence="4" id="KW-1185">Reference proteome</keyword>
<evidence type="ECO:0000259" key="2">
    <source>
        <dbReference type="Pfam" id="PF24564"/>
    </source>
</evidence>
<feature type="domain" description="DUF7605" evidence="2">
    <location>
        <begin position="598"/>
        <end position="748"/>
    </location>
</feature>
<dbReference type="InterPro" id="IPR027417">
    <property type="entry name" value="P-loop_NTPase"/>
</dbReference>
<dbReference type="Pfam" id="PF24564">
    <property type="entry name" value="DUF7605"/>
    <property type="match status" value="1"/>
</dbReference>
<organism evidence="3 4">
    <name type="scientific">Elsinoe batatas</name>
    <dbReference type="NCBI Taxonomy" id="2601811"/>
    <lineage>
        <taxon>Eukaryota</taxon>
        <taxon>Fungi</taxon>
        <taxon>Dikarya</taxon>
        <taxon>Ascomycota</taxon>
        <taxon>Pezizomycotina</taxon>
        <taxon>Dothideomycetes</taxon>
        <taxon>Dothideomycetidae</taxon>
        <taxon>Myriangiales</taxon>
        <taxon>Elsinoaceae</taxon>
        <taxon>Elsinoe</taxon>
    </lineage>
</organism>
<name>A0A8K0KZG9_9PEZI</name>
<gene>
    <name evidence="3" type="ORF">KVT40_006030</name>
</gene>
<proteinExistence type="predicted"/>
<sequence length="897" mass="101331">MVNFPGIRQLNYQDEEVEAYDGNRSWDYEIHETIPEMAASRPEFKAGFQAARDGVDIVVNGLASYQYLGKEIPIILNDIKLAKTSEYVKEIQIGMVGGAGAGKSRLGNVLLGEEELAKQGDSGNSVTQTTTKYSFNRDSNGEIIAIIFFKSQKKLDMLVDRFFRVYLGFKRSGVTDDGAENDDNGGYSDYHTSQSFLLEVFAQGVFPAHDILDRAMDQLISPNNECAIEAYIIKLQQYVRGLISSQLSKRPGGYLPDRSLRINGLDPDLIREECKLYTEIPLAGATGFWQLVDRVETYLPSTLLSRGLAIVDCPGLIDYHTLRRQAAEVALKKCDLIFVLASIRRIIDSPEVRQYVRSYTAIKGLANVVVVPTMIDDINEEPRSADMVDNIKKAGQPSDEMKKKLSNKNMTSKEFNRLKMQLAKAVKDDLEEAEGEFDRAKIMLRNKIVKARLQNILPEALQDGQLNVIPTSSRAYQYHAGFGTKATCLRPGEDGIATLRRLLYIRGQQGRLQQLQRHIDIRIRIPLISLRMVLEKNIAERQDSVLAAVDEATTACANYMLDFEEGIIDTFKIDVQNGVKKNLRPGGPWCVELTNLVMKEWNQTHANTITVVIRKHGFHTPRGKATMDWNLDIITALKPGLDTMVEKFHMRLMAVEQKIAELVKRQVTDLRARFRESGNLGSINMEPIHVALKICYTEFLAKLPETFQSFRASASKVAFDVGEQGPESRFATNMRAIYAGAMSAFPPGTPRATSRRFHHILDQLLSNGGRAVRTNPIMALRADVFERFNTIVHDLMRELIKVSQSPFECIRSILQNRFDDLDDDLDEVTRQKIKDRLAQILPDAEHKFDIAKEYLDKVRQWEVENNAPGATQDKSATMIDDDEWETAPVFKEEDDEE</sequence>
<dbReference type="AlphaFoldDB" id="A0A8K0KZG9"/>
<dbReference type="EMBL" id="JAESVG020000007">
    <property type="protein sequence ID" value="KAG8625629.1"/>
    <property type="molecule type" value="Genomic_DNA"/>
</dbReference>
<protein>
    <recommendedName>
        <fullName evidence="2">DUF7605 domain-containing protein</fullName>
    </recommendedName>
</protein>
<dbReference type="PANTHER" id="PTHR36681:SF3">
    <property type="entry name" value="NUCLEAR GTPASE, GERMINAL CENTER-ASSOCIATED, TANDEM DUPLICATE 3"/>
    <property type="match status" value="1"/>
</dbReference>
<feature type="region of interest" description="Disordered" evidence="1">
    <location>
        <begin position="864"/>
        <end position="897"/>
    </location>
</feature>
<evidence type="ECO:0000313" key="4">
    <source>
        <dbReference type="Proteomes" id="UP000809789"/>
    </source>
</evidence>
<comment type="caution">
    <text evidence="3">The sequence shown here is derived from an EMBL/GenBank/DDBJ whole genome shotgun (WGS) entry which is preliminary data.</text>
</comment>
<dbReference type="Gene3D" id="3.40.50.300">
    <property type="entry name" value="P-loop containing nucleotide triphosphate hydrolases"/>
    <property type="match status" value="2"/>
</dbReference>
<dbReference type="PANTHER" id="PTHR36681">
    <property type="entry name" value="NUCLEAR GTPASE, GERMINAL CENTER-ASSOCIATED, TANDEM DUPLICATE 3"/>
    <property type="match status" value="1"/>
</dbReference>
<dbReference type="SUPFAM" id="SSF52540">
    <property type="entry name" value="P-loop containing nucleoside triphosphate hydrolases"/>
    <property type="match status" value="1"/>
</dbReference>
<evidence type="ECO:0000313" key="3">
    <source>
        <dbReference type="EMBL" id="KAG8625629.1"/>
    </source>
</evidence>
<dbReference type="OrthoDB" id="5427350at2759"/>
<reference evidence="3" key="1">
    <citation type="submission" date="2021-07" db="EMBL/GenBank/DDBJ databases">
        <title>Elsinoe batatas strain:CRI-CJ2 Genome sequencing and assembly.</title>
        <authorList>
            <person name="Huang L."/>
        </authorList>
    </citation>
    <scope>NUCLEOTIDE SEQUENCE</scope>
    <source>
        <strain evidence="3">CRI-CJ2</strain>
    </source>
</reference>
<dbReference type="Proteomes" id="UP000809789">
    <property type="component" value="Unassembled WGS sequence"/>
</dbReference>
<dbReference type="InterPro" id="IPR056024">
    <property type="entry name" value="DUF7605"/>
</dbReference>
<accession>A0A8K0KZG9</accession>
<evidence type="ECO:0000256" key="1">
    <source>
        <dbReference type="SAM" id="MobiDB-lite"/>
    </source>
</evidence>